<dbReference type="EMBL" id="KE361635">
    <property type="protein sequence ID" value="EPQ28299.1"/>
    <property type="molecule type" value="Genomic_DNA"/>
</dbReference>
<sequence>MSTLMPSSTAGSIRSPPPFEPGDRVVFWTRLDGRVVKLEGLVIAVEDEQADVHTTLGQRSRVVQGVSFVNIVAWDQAIVLGFVSYH</sequence>
<dbReference type="KEGG" id="pfp:PFL1_04126"/>
<feature type="compositionally biased region" description="Polar residues" evidence="1">
    <location>
        <begin position="1"/>
        <end position="12"/>
    </location>
</feature>
<dbReference type="Proteomes" id="UP000053664">
    <property type="component" value="Unassembled WGS sequence"/>
</dbReference>
<name>A0A061H757_9BASI</name>
<protein>
    <submittedName>
        <fullName evidence="2">Uncharacterized protein</fullName>
    </submittedName>
</protein>
<evidence type="ECO:0000256" key="1">
    <source>
        <dbReference type="SAM" id="MobiDB-lite"/>
    </source>
</evidence>
<evidence type="ECO:0000313" key="2">
    <source>
        <dbReference type="EMBL" id="EPQ28299.1"/>
    </source>
</evidence>
<reference evidence="2 3" key="1">
    <citation type="journal article" date="2013" name="Plant Cell">
        <title>The transition from a phytopathogenic smut ancestor to an anamorphic biocontrol agent deciphered by comparative whole-genome analysis.</title>
        <authorList>
            <person name="Lefebvre F."/>
            <person name="Joly D.L."/>
            <person name="Labbe C."/>
            <person name="Teichmann B."/>
            <person name="Linning R."/>
            <person name="Belzile F."/>
            <person name="Bakkeren G."/>
            <person name="Belanger R.R."/>
        </authorList>
    </citation>
    <scope>NUCLEOTIDE SEQUENCE [LARGE SCALE GENOMIC DNA]</scope>
    <source>
        <strain evidence="2 3">PF-1</strain>
    </source>
</reference>
<gene>
    <name evidence="2" type="ORF">PFL1_04126</name>
</gene>
<dbReference type="AlphaFoldDB" id="A0A061H757"/>
<organism evidence="2 3">
    <name type="scientific">Pseudozyma flocculosa PF-1</name>
    <dbReference type="NCBI Taxonomy" id="1277687"/>
    <lineage>
        <taxon>Eukaryota</taxon>
        <taxon>Fungi</taxon>
        <taxon>Dikarya</taxon>
        <taxon>Basidiomycota</taxon>
        <taxon>Ustilaginomycotina</taxon>
        <taxon>Ustilaginomycetes</taxon>
        <taxon>Ustilaginales</taxon>
        <taxon>Ustilaginaceae</taxon>
        <taxon>Pseudozyma</taxon>
    </lineage>
</organism>
<dbReference type="RefSeq" id="XP_007879841.1">
    <property type="nucleotide sequence ID" value="XM_007881650.1"/>
</dbReference>
<proteinExistence type="predicted"/>
<evidence type="ECO:0000313" key="3">
    <source>
        <dbReference type="Proteomes" id="UP000053664"/>
    </source>
</evidence>
<accession>A0A061H757</accession>
<feature type="region of interest" description="Disordered" evidence="1">
    <location>
        <begin position="1"/>
        <end position="21"/>
    </location>
</feature>
<dbReference type="HOGENOM" id="CLU_2498820_0_0_1"/>
<dbReference type="GeneID" id="19318233"/>